<dbReference type="NCBIfam" id="NF009466">
    <property type="entry name" value="PRK12826.1-2"/>
    <property type="match status" value="1"/>
</dbReference>
<dbReference type="PANTHER" id="PTHR42879">
    <property type="entry name" value="3-OXOACYL-(ACYL-CARRIER-PROTEIN) REDUCTASE"/>
    <property type="match status" value="1"/>
</dbReference>
<dbReference type="NCBIfam" id="NF009464">
    <property type="entry name" value="PRK12824.1"/>
    <property type="match status" value="1"/>
</dbReference>
<dbReference type="AlphaFoldDB" id="A0A5B2THJ3"/>
<evidence type="ECO:0000313" key="3">
    <source>
        <dbReference type="EMBL" id="KAA2213574.1"/>
    </source>
</evidence>
<accession>A0A5B2THJ3</accession>
<keyword evidence="2" id="KW-0560">Oxidoreductase</keyword>
<dbReference type="Proteomes" id="UP000322110">
    <property type="component" value="Unassembled WGS sequence"/>
</dbReference>
<reference evidence="3 4" key="1">
    <citation type="journal article" date="2015" name="Int. J. Syst. Evol. Microbiol.">
        <title>Roseomonas oryzae sp. nov., isolated from paddy rhizosphere soil.</title>
        <authorList>
            <person name="Ramaprasad E.V."/>
            <person name="Sasikala Ch."/>
            <person name="Ramana Ch.V."/>
        </authorList>
    </citation>
    <scope>NUCLEOTIDE SEQUENCE [LARGE SCALE GENOMIC DNA]</scope>
    <source>
        <strain evidence="3 4">KCTC 42542</strain>
    </source>
</reference>
<gene>
    <name evidence="3" type="ORF">F0Q34_10115</name>
</gene>
<name>A0A5B2THJ3_9PROT</name>
<comment type="caution">
    <text evidence="3">The sequence shown here is derived from an EMBL/GenBank/DDBJ whole genome shotgun (WGS) entry which is preliminary data.</text>
</comment>
<evidence type="ECO:0000256" key="1">
    <source>
        <dbReference type="ARBA" id="ARBA00006484"/>
    </source>
</evidence>
<dbReference type="RefSeq" id="WP_149812078.1">
    <property type="nucleotide sequence ID" value="NZ_VUKA01000003.1"/>
</dbReference>
<dbReference type="GO" id="GO:0016491">
    <property type="term" value="F:oxidoreductase activity"/>
    <property type="evidence" value="ECO:0007669"/>
    <property type="project" value="UniProtKB-KW"/>
</dbReference>
<keyword evidence="4" id="KW-1185">Reference proteome</keyword>
<dbReference type="Gene3D" id="3.40.50.720">
    <property type="entry name" value="NAD(P)-binding Rossmann-like Domain"/>
    <property type="match status" value="1"/>
</dbReference>
<dbReference type="Pfam" id="PF13561">
    <property type="entry name" value="adh_short_C2"/>
    <property type="match status" value="1"/>
</dbReference>
<evidence type="ECO:0000313" key="4">
    <source>
        <dbReference type="Proteomes" id="UP000322110"/>
    </source>
</evidence>
<dbReference type="InterPro" id="IPR050259">
    <property type="entry name" value="SDR"/>
</dbReference>
<evidence type="ECO:0000256" key="2">
    <source>
        <dbReference type="ARBA" id="ARBA00023002"/>
    </source>
</evidence>
<dbReference type="FunFam" id="3.40.50.720:FF:000173">
    <property type="entry name" value="3-oxoacyl-[acyl-carrier protein] reductase"/>
    <property type="match status" value="1"/>
</dbReference>
<dbReference type="OrthoDB" id="154414at2"/>
<dbReference type="InterPro" id="IPR036291">
    <property type="entry name" value="NAD(P)-bd_dom_sf"/>
</dbReference>
<protein>
    <submittedName>
        <fullName evidence="3">SDR family oxidoreductase</fullName>
    </submittedName>
</protein>
<dbReference type="SUPFAM" id="SSF51735">
    <property type="entry name" value="NAD(P)-binding Rossmann-fold domains"/>
    <property type="match status" value="1"/>
</dbReference>
<dbReference type="PANTHER" id="PTHR42879:SF2">
    <property type="entry name" value="3-OXOACYL-[ACYL-CARRIER-PROTEIN] REDUCTASE FABG"/>
    <property type="match status" value="1"/>
</dbReference>
<comment type="similarity">
    <text evidence="1">Belongs to the short-chain dehydrogenases/reductases (SDR) family.</text>
</comment>
<dbReference type="EMBL" id="VUKA01000003">
    <property type="protein sequence ID" value="KAA2213574.1"/>
    <property type="molecule type" value="Genomic_DNA"/>
</dbReference>
<sequence length="249" mass="26214">MSRVALVTGASRGIGHATAREMLRRGHRVVAIDRAPIDAATLLGTSAPEALMTEQLDVTDMAGIQALRSEIERRWGAVGILVNNAGVSPKKPDGASAGILEIDPEEWEFVLRVNLTAVLRMCQAFLPGMREMGWGRIVNISSLAGRSKSLVAGGSYMASKAGLLGLTRAIAAEMGPSGITANAVAPGRILTEMASQAGPEVNRRYAEQIPVRRLGTTDEVASAILYLASEEAGFVNGAVLDVNGGFYMP</sequence>
<dbReference type="PRINTS" id="PR00081">
    <property type="entry name" value="GDHRDH"/>
</dbReference>
<dbReference type="InterPro" id="IPR002347">
    <property type="entry name" value="SDR_fam"/>
</dbReference>
<organism evidence="3 4">
    <name type="scientific">Teichococcus oryzae</name>
    <dbReference type="NCBI Taxonomy" id="1608942"/>
    <lineage>
        <taxon>Bacteria</taxon>
        <taxon>Pseudomonadati</taxon>
        <taxon>Pseudomonadota</taxon>
        <taxon>Alphaproteobacteria</taxon>
        <taxon>Acetobacterales</taxon>
        <taxon>Roseomonadaceae</taxon>
        <taxon>Roseomonas</taxon>
    </lineage>
</organism>
<dbReference type="PRINTS" id="PR00080">
    <property type="entry name" value="SDRFAMILY"/>
</dbReference>
<proteinExistence type="inferred from homology"/>